<dbReference type="Proteomes" id="UP001222027">
    <property type="component" value="Unassembled WGS sequence"/>
</dbReference>
<keyword evidence="8" id="KW-1185">Reference proteome</keyword>
<feature type="transmembrane region" description="Helical" evidence="6">
    <location>
        <begin position="161"/>
        <end position="179"/>
    </location>
</feature>
<dbReference type="GO" id="GO:0016020">
    <property type="term" value="C:membrane"/>
    <property type="evidence" value="ECO:0007669"/>
    <property type="project" value="UniProtKB-SubCell"/>
</dbReference>
<evidence type="ECO:0000256" key="3">
    <source>
        <dbReference type="ARBA" id="ARBA00022692"/>
    </source>
</evidence>
<evidence type="ECO:0000256" key="6">
    <source>
        <dbReference type="SAM" id="Phobius"/>
    </source>
</evidence>
<gene>
    <name evidence="7" type="ORF">OPV22_032412</name>
</gene>
<accession>A0AAV8P282</accession>
<feature type="transmembrane region" description="Helical" evidence="6">
    <location>
        <begin position="226"/>
        <end position="245"/>
    </location>
</feature>
<dbReference type="EMBL" id="JAQQAF010000009">
    <property type="protein sequence ID" value="KAJ8459486.1"/>
    <property type="molecule type" value="Genomic_DNA"/>
</dbReference>
<feature type="transmembrane region" description="Helical" evidence="6">
    <location>
        <begin position="49"/>
        <end position="67"/>
    </location>
</feature>
<comment type="similarity">
    <text evidence="2">Belongs to the TMEM120 family.</text>
</comment>
<evidence type="ECO:0000256" key="4">
    <source>
        <dbReference type="ARBA" id="ARBA00022989"/>
    </source>
</evidence>
<dbReference type="Pfam" id="PF07851">
    <property type="entry name" value="TMEM120A-B"/>
    <property type="match status" value="1"/>
</dbReference>
<dbReference type="InterPro" id="IPR012926">
    <property type="entry name" value="TMEM120A/B"/>
</dbReference>
<comment type="subcellular location">
    <subcellularLocation>
        <location evidence="1">Membrane</location>
        <topology evidence="1">Multi-pass membrane protein</topology>
    </subcellularLocation>
</comment>
<dbReference type="AlphaFoldDB" id="A0AAV8P282"/>
<evidence type="ECO:0000313" key="7">
    <source>
        <dbReference type="EMBL" id="KAJ8459486.1"/>
    </source>
</evidence>
<sequence length="271" mass="31329">MMMHAASLLPSKAQGRFLKMFLGPVNVRATRKEVQLKVKEYNKYRDRTAILFLLFPSILLILRSWIWEGCLLTLPFHVYQTWLLFLYTNLALRENILRENGSDIRPWWIYHHYCAISMTLISLTWEIKGQPDCTYKQGGVQLFLAWAIMQGYAVLEKDYRLYGYRICIVSSGHVIISIWSWQRGWMLWGGETAGGRGQLLLLCPILFTLQGFEAYVGMLVGAASEWQAIVCGIFLIVMAVANFVNTMQTLMEKSRVKARVTRSKSKQDMDH</sequence>
<evidence type="ECO:0000256" key="2">
    <source>
        <dbReference type="ARBA" id="ARBA00009700"/>
    </source>
</evidence>
<evidence type="ECO:0000313" key="8">
    <source>
        <dbReference type="Proteomes" id="UP001222027"/>
    </source>
</evidence>
<keyword evidence="3 6" id="KW-0812">Transmembrane</keyword>
<dbReference type="PANTHER" id="PTHR21433">
    <property type="entry name" value="TRANSMEMBRANE PROTEIN INDUCED BY TUMOR NECROSIS FACTOR ALPHA"/>
    <property type="match status" value="1"/>
</dbReference>
<evidence type="ECO:0000256" key="5">
    <source>
        <dbReference type="ARBA" id="ARBA00023136"/>
    </source>
</evidence>
<feature type="transmembrane region" description="Helical" evidence="6">
    <location>
        <begin position="199"/>
        <end position="220"/>
    </location>
</feature>
<name>A0AAV8P282_ENSVE</name>
<dbReference type="PANTHER" id="PTHR21433:SF0">
    <property type="entry name" value="TRANSMEMBRANE PROTEIN 120 HOMOLOG"/>
    <property type="match status" value="1"/>
</dbReference>
<reference evidence="7 8" key="1">
    <citation type="submission" date="2022-12" db="EMBL/GenBank/DDBJ databases">
        <title>Chromosome-scale assembly of the Ensete ventricosum genome.</title>
        <authorList>
            <person name="Dussert Y."/>
            <person name="Stocks J."/>
            <person name="Wendawek A."/>
            <person name="Woldeyes F."/>
            <person name="Nichols R.A."/>
            <person name="Borrell J.S."/>
        </authorList>
    </citation>
    <scope>NUCLEOTIDE SEQUENCE [LARGE SCALE GENOMIC DNA]</scope>
    <source>
        <strain evidence="8">cv. Maze</strain>
        <tissue evidence="7">Seeds</tissue>
    </source>
</reference>
<evidence type="ECO:0008006" key="9">
    <source>
        <dbReference type="Google" id="ProtNLM"/>
    </source>
</evidence>
<evidence type="ECO:0000256" key="1">
    <source>
        <dbReference type="ARBA" id="ARBA00004141"/>
    </source>
</evidence>
<proteinExistence type="inferred from homology"/>
<protein>
    <recommendedName>
        <fullName evidence="9">TMPIT-like protein</fullName>
    </recommendedName>
</protein>
<organism evidence="7 8">
    <name type="scientific">Ensete ventricosum</name>
    <name type="common">Abyssinian banana</name>
    <name type="synonym">Musa ensete</name>
    <dbReference type="NCBI Taxonomy" id="4639"/>
    <lineage>
        <taxon>Eukaryota</taxon>
        <taxon>Viridiplantae</taxon>
        <taxon>Streptophyta</taxon>
        <taxon>Embryophyta</taxon>
        <taxon>Tracheophyta</taxon>
        <taxon>Spermatophyta</taxon>
        <taxon>Magnoliopsida</taxon>
        <taxon>Liliopsida</taxon>
        <taxon>Zingiberales</taxon>
        <taxon>Musaceae</taxon>
        <taxon>Ensete</taxon>
    </lineage>
</organism>
<keyword evidence="5 6" id="KW-0472">Membrane</keyword>
<keyword evidence="4 6" id="KW-1133">Transmembrane helix</keyword>
<comment type="caution">
    <text evidence="7">The sequence shown here is derived from an EMBL/GenBank/DDBJ whole genome shotgun (WGS) entry which is preliminary data.</text>
</comment>